<evidence type="ECO:0000313" key="3">
    <source>
        <dbReference type="Proteomes" id="UP000315369"/>
    </source>
</evidence>
<feature type="transmembrane region" description="Helical" evidence="1">
    <location>
        <begin position="170"/>
        <end position="195"/>
    </location>
</feature>
<proteinExistence type="predicted"/>
<keyword evidence="1" id="KW-0472">Membrane</keyword>
<feature type="transmembrane region" description="Helical" evidence="1">
    <location>
        <begin position="85"/>
        <end position="105"/>
    </location>
</feature>
<feature type="transmembrane region" description="Helical" evidence="1">
    <location>
        <begin position="284"/>
        <end position="303"/>
    </location>
</feature>
<dbReference type="Proteomes" id="UP000315369">
    <property type="component" value="Unassembled WGS sequence"/>
</dbReference>
<dbReference type="AlphaFoldDB" id="A0A540X3H8"/>
<evidence type="ECO:0000313" key="2">
    <source>
        <dbReference type="EMBL" id="TQF15827.1"/>
    </source>
</evidence>
<organism evidence="2 3">
    <name type="scientific">Myxococcus llanfairpwllgwyngyllgogerychwyrndrobwllllantysiliogogogochensis</name>
    <dbReference type="NCBI Taxonomy" id="2590453"/>
    <lineage>
        <taxon>Bacteria</taxon>
        <taxon>Pseudomonadati</taxon>
        <taxon>Myxococcota</taxon>
        <taxon>Myxococcia</taxon>
        <taxon>Myxococcales</taxon>
        <taxon>Cystobacterineae</taxon>
        <taxon>Myxococcaceae</taxon>
        <taxon>Myxococcus</taxon>
    </lineage>
</organism>
<feature type="transmembrane region" description="Helical" evidence="1">
    <location>
        <begin position="215"/>
        <end position="242"/>
    </location>
</feature>
<name>A0A540X3H8_9BACT</name>
<gene>
    <name evidence="2" type="ORF">FJV41_11730</name>
</gene>
<feature type="transmembrane region" description="Helical" evidence="1">
    <location>
        <begin position="340"/>
        <end position="360"/>
    </location>
</feature>
<protein>
    <recommendedName>
        <fullName evidence="4">Glycosyltransferase RgtA/B/C/D-like domain-containing protein</fullName>
    </recommendedName>
</protein>
<keyword evidence="1" id="KW-1133">Transmembrane helix</keyword>
<feature type="transmembrane region" description="Helical" evidence="1">
    <location>
        <begin position="315"/>
        <end position="334"/>
    </location>
</feature>
<evidence type="ECO:0000256" key="1">
    <source>
        <dbReference type="SAM" id="Phobius"/>
    </source>
</evidence>
<dbReference type="OrthoDB" id="185598at2"/>
<dbReference type="EMBL" id="VIFM01000035">
    <property type="protein sequence ID" value="TQF15827.1"/>
    <property type="molecule type" value="Genomic_DNA"/>
</dbReference>
<reference evidence="2 3" key="1">
    <citation type="submission" date="2019-06" db="EMBL/GenBank/DDBJ databases">
        <authorList>
            <person name="Livingstone P."/>
            <person name="Whitworth D."/>
        </authorList>
    </citation>
    <scope>NUCLEOTIDE SEQUENCE [LARGE SCALE GENOMIC DNA]</scope>
    <source>
        <strain evidence="2 3">AM401</strain>
    </source>
</reference>
<evidence type="ECO:0008006" key="4">
    <source>
        <dbReference type="Google" id="ProtNLM"/>
    </source>
</evidence>
<keyword evidence="3" id="KW-1185">Reference proteome</keyword>
<keyword evidence="1" id="KW-0812">Transmembrane</keyword>
<feature type="transmembrane region" description="Helical" evidence="1">
    <location>
        <begin position="372"/>
        <end position="390"/>
    </location>
</feature>
<sequence length="511" mass="55168">MQTRITTGAFRALGTAALLFLLPWVVYGSAISLDYGLRDDYAILREAREEPGKILRVCGAMGRPLYGWLLERSTREVDDVDGLGGLRALGVLGLALLSLALYLLFRAEGWRRSPAALLAAFLIVIPSAQVVASWSICWPQAVALLLSVGAFALARRGVGTSTGGARSVTWCVGGVAALAASTLIYQASGPFYAVLLAAALVTRRFDDVRASARWLASHVLVVGGGLGLAYVVTRMTFALGVFTPSPRMVLERHFVAKAVWFVTQVLPNALALNALNDTDAAPSWGYWPMVGVTLTVLALGLVVEGRRTGRVGVGTWVVSLVGLSGVAYCASLLASERWPTYRTLYALTGVWSVFFFAAMVKLGDRFPTRGPRVAVALLGGFVAVSALLAHQQSVELFAVPQERELALMRQGASAIVPARKPRVFVLTARQGDSAASQRYLDEFGSVSVDTEWVAKELLATAVRERFPQEKDTRSLYRFAAGPVLPESRAYDILVDMRQLRASPPRLIQLAR</sequence>
<comment type="caution">
    <text evidence="2">The sequence shown here is derived from an EMBL/GenBank/DDBJ whole genome shotgun (WGS) entry which is preliminary data.</text>
</comment>
<feature type="transmembrane region" description="Helical" evidence="1">
    <location>
        <begin position="117"/>
        <end position="136"/>
    </location>
</feature>
<accession>A0A540X3H8</accession>